<gene>
    <name evidence="3" type="ORF">HD596_011850</name>
</gene>
<dbReference type="Proteomes" id="UP000579153">
    <property type="component" value="Unassembled WGS sequence"/>
</dbReference>
<feature type="compositionally biased region" description="Basic and acidic residues" evidence="1">
    <location>
        <begin position="94"/>
        <end position="108"/>
    </location>
</feature>
<sequence length="108" mass="12729">MTEKPPDRFGFSDEQAIEFEEWTEDLGFYHEVKEDDPQHRDTLDERLRREARDRLHEPRPKHRLTQPDEGLAPDTEGEEIALEWGDDDGNDLSAEERAIRIDPDENLT</sequence>
<feature type="region of interest" description="Disordered" evidence="1">
    <location>
        <begin position="29"/>
        <end position="108"/>
    </location>
</feature>
<dbReference type="InterPro" id="IPR043763">
    <property type="entry name" value="DUF5709"/>
</dbReference>
<comment type="caution">
    <text evidence="3">The sequence shown here is derived from an EMBL/GenBank/DDBJ whole genome shotgun (WGS) entry which is preliminary data.</text>
</comment>
<name>A0A7W9GJT3_9ACTN</name>
<dbReference type="RefSeq" id="WP_185077918.1">
    <property type="nucleotide sequence ID" value="NZ_CBDRAU010000002.1"/>
</dbReference>
<feature type="compositionally biased region" description="Acidic residues" evidence="1">
    <location>
        <begin position="75"/>
        <end position="90"/>
    </location>
</feature>
<organism evidence="3 4">
    <name type="scientific">Nonomuraea jabiensis</name>
    <dbReference type="NCBI Taxonomy" id="882448"/>
    <lineage>
        <taxon>Bacteria</taxon>
        <taxon>Bacillati</taxon>
        <taxon>Actinomycetota</taxon>
        <taxon>Actinomycetes</taxon>
        <taxon>Streptosporangiales</taxon>
        <taxon>Streptosporangiaceae</taxon>
        <taxon>Nonomuraea</taxon>
    </lineage>
</organism>
<proteinExistence type="predicted"/>
<dbReference type="EMBL" id="JACHMB010000001">
    <property type="protein sequence ID" value="MBB5785094.1"/>
    <property type="molecule type" value="Genomic_DNA"/>
</dbReference>
<keyword evidence="4" id="KW-1185">Reference proteome</keyword>
<evidence type="ECO:0000259" key="2">
    <source>
        <dbReference type="Pfam" id="PF18970"/>
    </source>
</evidence>
<evidence type="ECO:0000256" key="1">
    <source>
        <dbReference type="SAM" id="MobiDB-lite"/>
    </source>
</evidence>
<protein>
    <recommendedName>
        <fullName evidence="2">DUF5709 domain-containing protein</fullName>
    </recommendedName>
</protein>
<reference evidence="3 4" key="1">
    <citation type="submission" date="2020-08" db="EMBL/GenBank/DDBJ databases">
        <title>Sequencing the genomes of 1000 actinobacteria strains.</title>
        <authorList>
            <person name="Klenk H.-P."/>
        </authorList>
    </citation>
    <scope>NUCLEOTIDE SEQUENCE [LARGE SCALE GENOMIC DNA]</scope>
    <source>
        <strain evidence="3 4">DSM 45507</strain>
    </source>
</reference>
<feature type="compositionally biased region" description="Basic and acidic residues" evidence="1">
    <location>
        <begin position="29"/>
        <end position="58"/>
    </location>
</feature>
<feature type="domain" description="DUF5709" evidence="2">
    <location>
        <begin position="58"/>
        <end position="104"/>
    </location>
</feature>
<dbReference type="Pfam" id="PF18970">
    <property type="entry name" value="DUF5709"/>
    <property type="match status" value="1"/>
</dbReference>
<accession>A0A7W9GJT3</accession>
<dbReference type="AlphaFoldDB" id="A0A7W9GJT3"/>
<evidence type="ECO:0000313" key="4">
    <source>
        <dbReference type="Proteomes" id="UP000579153"/>
    </source>
</evidence>
<evidence type="ECO:0000313" key="3">
    <source>
        <dbReference type="EMBL" id="MBB5785094.1"/>
    </source>
</evidence>